<reference evidence="10" key="1">
    <citation type="journal article" date="2014" name="Int. J. Syst. Evol. Microbiol.">
        <title>Complete genome sequence of Corynebacterium casei LMG S-19264T (=DSM 44701T), isolated from a smear-ripened cheese.</title>
        <authorList>
            <consortium name="US DOE Joint Genome Institute (JGI-PGF)"/>
            <person name="Walter F."/>
            <person name="Albersmeier A."/>
            <person name="Kalinowski J."/>
            <person name="Ruckert C."/>
        </authorList>
    </citation>
    <scope>NUCLEOTIDE SEQUENCE</scope>
    <source>
        <strain evidence="10">CGMCC 4.7299</strain>
    </source>
</reference>
<dbReference type="Gene3D" id="3.30.565.10">
    <property type="entry name" value="Histidine kinase-like ATPase, C-terminal domain"/>
    <property type="match status" value="1"/>
</dbReference>
<keyword evidence="4" id="KW-0808">Transferase</keyword>
<dbReference type="InterPro" id="IPR011006">
    <property type="entry name" value="CheY-like_superfamily"/>
</dbReference>
<comment type="catalytic activity">
    <reaction evidence="1">
        <text>ATP + protein L-histidine = ADP + protein N-phospho-L-histidine.</text>
        <dbReference type="EC" id="2.7.13.3"/>
    </reaction>
</comment>
<dbReference type="SMART" id="SM00448">
    <property type="entry name" value="REC"/>
    <property type="match status" value="2"/>
</dbReference>
<keyword evidence="5" id="KW-0902">Two-component regulatory system</keyword>
<feature type="region of interest" description="Disordered" evidence="7">
    <location>
        <begin position="375"/>
        <end position="395"/>
    </location>
</feature>
<dbReference type="EC" id="2.7.13.3" evidence="2"/>
<reference evidence="10" key="2">
    <citation type="submission" date="2020-09" db="EMBL/GenBank/DDBJ databases">
        <authorList>
            <person name="Sun Q."/>
            <person name="Zhou Y."/>
        </authorList>
    </citation>
    <scope>NUCLEOTIDE SEQUENCE</scope>
    <source>
        <strain evidence="10">CGMCC 4.7299</strain>
    </source>
</reference>
<feature type="domain" description="Response regulatory" evidence="9">
    <location>
        <begin position="397"/>
        <end position="511"/>
    </location>
</feature>
<keyword evidence="11" id="KW-1185">Reference proteome</keyword>
<feature type="domain" description="Response regulatory" evidence="9">
    <location>
        <begin position="3"/>
        <end position="117"/>
    </location>
</feature>
<dbReference type="InterPro" id="IPR003594">
    <property type="entry name" value="HATPase_dom"/>
</dbReference>
<proteinExistence type="predicted"/>
<dbReference type="PRINTS" id="PR00344">
    <property type="entry name" value="BCTRLSENSOR"/>
</dbReference>
<dbReference type="RefSeq" id="WP_189076953.1">
    <property type="nucleotide sequence ID" value="NZ_BMMX01000001.1"/>
</dbReference>
<dbReference type="Gene3D" id="1.10.287.130">
    <property type="match status" value="1"/>
</dbReference>
<dbReference type="AlphaFoldDB" id="A0A8J3FK17"/>
<dbReference type="PROSITE" id="PS50109">
    <property type="entry name" value="HIS_KIN"/>
    <property type="match status" value="1"/>
</dbReference>
<protein>
    <recommendedName>
        <fullName evidence="2">histidine kinase</fullName>
        <ecNumber evidence="2">2.7.13.3</ecNumber>
    </recommendedName>
</protein>
<dbReference type="InterPro" id="IPR001789">
    <property type="entry name" value="Sig_transdc_resp-reg_receiver"/>
</dbReference>
<dbReference type="Proteomes" id="UP000656042">
    <property type="component" value="Unassembled WGS sequence"/>
</dbReference>
<evidence type="ECO:0000256" key="5">
    <source>
        <dbReference type="ARBA" id="ARBA00023012"/>
    </source>
</evidence>
<sequence>MSRIVVVDDQPALLEATAALLASAGHTVTAVADPAAAADHAIGADVVVSELLMTGVDGFQLARLLRRRAGTRFVPLIFYSAHCDDEARLLAAALGVRQVIPRGERPQALLEAVGRALHEGPAVSEDVLLAEQAAVQRRHHTERIDSLSRMARSVAHEFNNIFAAIEGYLTFATETIESARADMPADAADDALTDLRRCGQGLERAAQLSNRLLAFGRYDIARAEPTDLCELVRARRDTLADGLPPGVQLVLDPWPTPLTVRVDPDQLMVALQHLITNAAEAMPAGGVCRIGLRPALPSGNHPGDRAHLDISDGGRGMTAETAEHAVEPFFSTKSDAQGTGLGLTQAHGIITQAGGELALRSEPGSGTKVSITLPLLNAPVEPPPPPSDRRGSRDVPTVLIADDDEDLRFILDRICRKAGYRTLTAGDGREALAVAETADEIACLVTDVQMPLMDGRELADRLRTLRPGTPVVFVSGYAPALLNEGSLAPDARVVKKPFTPSDILDVLSEVAPVAAAAHAS</sequence>
<comment type="caution">
    <text evidence="10">The sequence shown here is derived from an EMBL/GenBank/DDBJ whole genome shotgun (WGS) entry which is preliminary data.</text>
</comment>
<gene>
    <name evidence="10" type="ORF">GCM10012284_00260</name>
</gene>
<dbReference type="EMBL" id="BMMX01000001">
    <property type="protein sequence ID" value="GGK70361.1"/>
    <property type="molecule type" value="Genomic_DNA"/>
</dbReference>
<dbReference type="PROSITE" id="PS50110">
    <property type="entry name" value="RESPONSE_REGULATORY"/>
    <property type="match status" value="2"/>
</dbReference>
<dbReference type="Pfam" id="PF02518">
    <property type="entry name" value="HATPase_c"/>
    <property type="match status" value="1"/>
</dbReference>
<dbReference type="SUPFAM" id="SSF55874">
    <property type="entry name" value="ATPase domain of HSP90 chaperone/DNA topoisomerase II/histidine kinase"/>
    <property type="match status" value="1"/>
</dbReference>
<accession>A0A8J3FK17</accession>
<evidence type="ECO:0000256" key="4">
    <source>
        <dbReference type="ARBA" id="ARBA00022777"/>
    </source>
</evidence>
<organism evidence="10 11">
    <name type="scientific">Mangrovihabitans endophyticus</name>
    <dbReference type="NCBI Taxonomy" id="1751298"/>
    <lineage>
        <taxon>Bacteria</taxon>
        <taxon>Bacillati</taxon>
        <taxon>Actinomycetota</taxon>
        <taxon>Actinomycetes</taxon>
        <taxon>Micromonosporales</taxon>
        <taxon>Micromonosporaceae</taxon>
        <taxon>Mangrovihabitans</taxon>
    </lineage>
</organism>
<dbReference type="GO" id="GO:0000155">
    <property type="term" value="F:phosphorelay sensor kinase activity"/>
    <property type="evidence" value="ECO:0007669"/>
    <property type="project" value="TreeGrafter"/>
</dbReference>
<evidence type="ECO:0000256" key="1">
    <source>
        <dbReference type="ARBA" id="ARBA00000085"/>
    </source>
</evidence>
<dbReference type="SUPFAM" id="SSF52172">
    <property type="entry name" value="CheY-like"/>
    <property type="match status" value="2"/>
</dbReference>
<evidence type="ECO:0000256" key="6">
    <source>
        <dbReference type="PROSITE-ProRule" id="PRU00169"/>
    </source>
</evidence>
<evidence type="ECO:0000256" key="3">
    <source>
        <dbReference type="ARBA" id="ARBA00022553"/>
    </source>
</evidence>
<dbReference type="PANTHER" id="PTHR43547:SF2">
    <property type="entry name" value="HYBRID SIGNAL TRANSDUCTION HISTIDINE KINASE C"/>
    <property type="match status" value="1"/>
</dbReference>
<dbReference type="Gene3D" id="3.40.50.2300">
    <property type="match status" value="2"/>
</dbReference>
<dbReference type="Pfam" id="PF00072">
    <property type="entry name" value="Response_reg"/>
    <property type="match status" value="2"/>
</dbReference>
<dbReference type="SMART" id="SM00387">
    <property type="entry name" value="HATPase_c"/>
    <property type="match status" value="1"/>
</dbReference>
<feature type="modified residue" description="4-aspartylphosphate" evidence="6">
    <location>
        <position position="447"/>
    </location>
</feature>
<dbReference type="InterPro" id="IPR004358">
    <property type="entry name" value="Sig_transdc_His_kin-like_C"/>
</dbReference>
<name>A0A8J3FK17_9ACTN</name>
<evidence type="ECO:0000259" key="9">
    <source>
        <dbReference type="PROSITE" id="PS50110"/>
    </source>
</evidence>
<keyword evidence="3 6" id="KW-0597">Phosphoprotein</keyword>
<comment type="caution">
    <text evidence="6">Lacks conserved residue(s) required for the propagation of feature annotation.</text>
</comment>
<feature type="domain" description="Histidine kinase" evidence="8">
    <location>
        <begin position="153"/>
        <end position="377"/>
    </location>
</feature>
<keyword evidence="4" id="KW-0418">Kinase</keyword>
<evidence type="ECO:0000313" key="10">
    <source>
        <dbReference type="EMBL" id="GGK70361.1"/>
    </source>
</evidence>
<dbReference type="PANTHER" id="PTHR43547">
    <property type="entry name" value="TWO-COMPONENT HISTIDINE KINASE"/>
    <property type="match status" value="1"/>
</dbReference>
<dbReference type="InterPro" id="IPR005467">
    <property type="entry name" value="His_kinase_dom"/>
</dbReference>
<dbReference type="InterPro" id="IPR036890">
    <property type="entry name" value="HATPase_C_sf"/>
</dbReference>
<evidence type="ECO:0000256" key="7">
    <source>
        <dbReference type="SAM" id="MobiDB-lite"/>
    </source>
</evidence>
<evidence type="ECO:0000259" key="8">
    <source>
        <dbReference type="PROSITE" id="PS50109"/>
    </source>
</evidence>
<evidence type="ECO:0000256" key="2">
    <source>
        <dbReference type="ARBA" id="ARBA00012438"/>
    </source>
</evidence>
<evidence type="ECO:0000313" key="11">
    <source>
        <dbReference type="Proteomes" id="UP000656042"/>
    </source>
</evidence>